<organism evidence="1 2">
    <name type="scientific">Melastoma candidum</name>
    <dbReference type="NCBI Taxonomy" id="119954"/>
    <lineage>
        <taxon>Eukaryota</taxon>
        <taxon>Viridiplantae</taxon>
        <taxon>Streptophyta</taxon>
        <taxon>Embryophyta</taxon>
        <taxon>Tracheophyta</taxon>
        <taxon>Spermatophyta</taxon>
        <taxon>Magnoliopsida</taxon>
        <taxon>eudicotyledons</taxon>
        <taxon>Gunneridae</taxon>
        <taxon>Pentapetalae</taxon>
        <taxon>rosids</taxon>
        <taxon>malvids</taxon>
        <taxon>Myrtales</taxon>
        <taxon>Melastomataceae</taxon>
        <taxon>Melastomatoideae</taxon>
        <taxon>Melastomateae</taxon>
        <taxon>Melastoma</taxon>
    </lineage>
</organism>
<sequence>MPSVAGCILMEPKTSVVVAVSREVEVCLSQRYDILLIVVVKYSIWSILRGFLFCLLISYNARLSAVLALESDGIASFFQPRYSHCPRGSKDADENGSKEEDEDDSSEDEEDISEDEVDDDDGEGDIVMEEGNQEDEDDEGSSDENDDEGSSDDDDDEGSSDDDDEGGYEDEYDEEAIQEGDNPDPTRLDLRQSERRVFVLLSSSSSL</sequence>
<evidence type="ECO:0000313" key="2">
    <source>
        <dbReference type="Proteomes" id="UP001057402"/>
    </source>
</evidence>
<accession>A0ACB9QQQ0</accession>
<keyword evidence="2" id="KW-1185">Reference proteome</keyword>
<comment type="caution">
    <text evidence="1">The sequence shown here is derived from an EMBL/GenBank/DDBJ whole genome shotgun (WGS) entry which is preliminary data.</text>
</comment>
<dbReference type="Proteomes" id="UP001057402">
    <property type="component" value="Chromosome 5"/>
</dbReference>
<name>A0ACB9QQQ0_9MYRT</name>
<dbReference type="EMBL" id="CM042884">
    <property type="protein sequence ID" value="KAI4368970.1"/>
    <property type="molecule type" value="Genomic_DNA"/>
</dbReference>
<evidence type="ECO:0000313" key="1">
    <source>
        <dbReference type="EMBL" id="KAI4368970.1"/>
    </source>
</evidence>
<gene>
    <name evidence="1" type="ORF">MLD38_017467</name>
</gene>
<proteinExistence type="predicted"/>
<reference evidence="2" key="1">
    <citation type="journal article" date="2023" name="Front. Plant Sci.">
        <title>Chromosomal-level genome assembly of Melastoma candidum provides insights into trichome evolution.</title>
        <authorList>
            <person name="Zhong Y."/>
            <person name="Wu W."/>
            <person name="Sun C."/>
            <person name="Zou P."/>
            <person name="Liu Y."/>
            <person name="Dai S."/>
            <person name="Zhou R."/>
        </authorList>
    </citation>
    <scope>NUCLEOTIDE SEQUENCE [LARGE SCALE GENOMIC DNA]</scope>
</reference>
<protein>
    <submittedName>
        <fullName evidence="1">Uncharacterized protein</fullName>
    </submittedName>
</protein>